<dbReference type="CDD" id="cd00051">
    <property type="entry name" value="EFh"/>
    <property type="match status" value="1"/>
</dbReference>
<comment type="caution">
    <text evidence="17">The sequence shown here is derived from an EMBL/GenBank/DDBJ whole genome shotgun (WGS) entry which is preliminary data.</text>
</comment>
<comment type="catalytic activity">
    <reaction evidence="11">
        <text>NADPH + 2 O2 = 2 superoxide + NADP(+) + H(+)</text>
        <dbReference type="Rhea" id="RHEA:63180"/>
        <dbReference type="ChEBI" id="CHEBI:15378"/>
        <dbReference type="ChEBI" id="CHEBI:15379"/>
        <dbReference type="ChEBI" id="CHEBI:18421"/>
        <dbReference type="ChEBI" id="CHEBI:57783"/>
        <dbReference type="ChEBI" id="CHEBI:58349"/>
    </reaction>
</comment>
<dbReference type="EMBL" id="CAJPWZ010002915">
    <property type="protein sequence ID" value="CAG2247830.1"/>
    <property type="molecule type" value="Genomic_DNA"/>
</dbReference>
<dbReference type="SUPFAM" id="SSF56496">
    <property type="entry name" value="Fibrinogen C-terminal domain-like"/>
    <property type="match status" value="1"/>
</dbReference>
<dbReference type="PANTHER" id="PTHR11972:SF58">
    <property type="entry name" value="NADPH OXIDASE 5"/>
    <property type="match status" value="1"/>
</dbReference>
<evidence type="ECO:0000256" key="8">
    <source>
        <dbReference type="ARBA" id="ARBA00023002"/>
    </source>
</evidence>
<dbReference type="AlphaFoldDB" id="A0A8S3UZE2"/>
<dbReference type="SMART" id="SM00186">
    <property type="entry name" value="FBG"/>
    <property type="match status" value="1"/>
</dbReference>
<dbReference type="Gene3D" id="1.10.238.10">
    <property type="entry name" value="EF-hand"/>
    <property type="match status" value="1"/>
</dbReference>
<accession>A0A8S3UZE2</accession>
<evidence type="ECO:0000256" key="10">
    <source>
        <dbReference type="ARBA" id="ARBA00023157"/>
    </source>
</evidence>
<reference evidence="17" key="1">
    <citation type="submission" date="2021-03" db="EMBL/GenBank/DDBJ databases">
        <authorList>
            <person name="Bekaert M."/>
        </authorList>
    </citation>
    <scope>NUCLEOTIDE SEQUENCE</scope>
</reference>
<evidence type="ECO:0000256" key="12">
    <source>
        <dbReference type="SAM" id="MobiDB-lite"/>
    </source>
</evidence>
<dbReference type="PRINTS" id="PR00466">
    <property type="entry name" value="GP91PHOX"/>
</dbReference>
<dbReference type="InterPro" id="IPR002048">
    <property type="entry name" value="EF_hand_dom"/>
</dbReference>
<dbReference type="CDD" id="cd06186">
    <property type="entry name" value="NOX_Duox_like_FAD_NADP"/>
    <property type="match status" value="1"/>
</dbReference>
<dbReference type="GO" id="GO:0006952">
    <property type="term" value="P:defense response"/>
    <property type="evidence" value="ECO:0007669"/>
    <property type="project" value="TreeGrafter"/>
</dbReference>
<dbReference type="SFLD" id="SFLDG01168">
    <property type="entry name" value="Ferric_reductase_subgroup_(FRE"/>
    <property type="match status" value="1"/>
</dbReference>
<evidence type="ECO:0000256" key="6">
    <source>
        <dbReference type="ARBA" id="ARBA00022857"/>
    </source>
</evidence>
<dbReference type="Gene3D" id="3.40.50.80">
    <property type="entry name" value="Nucleotide-binding domain of ferredoxin-NADP reductase (FNR) module"/>
    <property type="match status" value="1"/>
</dbReference>
<evidence type="ECO:0000259" key="14">
    <source>
        <dbReference type="PROSITE" id="PS50222"/>
    </source>
</evidence>
<evidence type="ECO:0000313" key="17">
    <source>
        <dbReference type="EMBL" id="CAG2247830.1"/>
    </source>
</evidence>
<keyword evidence="4" id="KW-0274">FAD</keyword>
<dbReference type="InterPro" id="IPR013112">
    <property type="entry name" value="FAD-bd_8"/>
</dbReference>
<evidence type="ECO:0000256" key="3">
    <source>
        <dbReference type="ARBA" id="ARBA00022692"/>
    </source>
</evidence>
<dbReference type="Pfam" id="PF01794">
    <property type="entry name" value="Ferric_reduct"/>
    <property type="match status" value="1"/>
</dbReference>
<dbReference type="GO" id="GO:0005509">
    <property type="term" value="F:calcium ion binding"/>
    <property type="evidence" value="ECO:0007669"/>
    <property type="project" value="InterPro"/>
</dbReference>
<dbReference type="PROSITE" id="PS50222">
    <property type="entry name" value="EF_HAND_2"/>
    <property type="match status" value="1"/>
</dbReference>
<sequence length="1050" mass="120213">MSAKYRIDDPYNSTVTENGQQKSTEESSALAYDNAMYQSGSELKQYHKVEDNEVQITLNDGSDNIISPNNRPNNNGPNNNGTNHTSKDGKSNDNPWKEEYFDSVEEETKWLTWMESQLKKIAGNKSEITLQQFKNAIGLKQCFFAERFFALCDSNNSGTTDILNLTTPLMKVTKGTPSQRLKFLFDLYDVDGNGKLDIEELMTVLRCCMEESSVKLSEDDLENLTAVLFESADTKNIGYISFDEFKNELEKHPGVIENLTISAAQWLKPQDNSKKKTKSTPSCCSKLCSKNYFANNLRKVLFYVWYAVVNIVLMGYAGYLYREENGFLITARVCGLPLNFNCMLILILMMRKSLTYLRLTFWNNFLPLDHNILFHKRVGIIIFILSIIHTGAHIGNAVVVADESEFTVADILVTDAAELGTIIGSAYFTGWALDIILIIMIICSMEFVRRSGHFEIFYWTHICYIPFWILLIFHGPNFWKWFIAPGFIFIGEKYQEEVSLLSSSVTHLEISRPDNFAYQPGDYVFIQIPVISRHEWHPFTVSSAPELDGRIWLHIRSAGNWTKSLYKYFDQYDPGETYDEETVASLAPTNPIDRRMRATLKHNSLAEEKKSRSLRLTNDPKEEAREIRVALRNKIVKIQCYIDGPYGTATREIFTTEHAVLIGAGIGVTPMASILQSVMYKFKASKRHCPSCSHEWLGEFTTEAMKLKKVDFIWINRDQKAFEWFISLLTALEVEQSIGHGRDNPDEKIIDMHMYMTAAVKKTEMKGIGLQIALDLMHEKSQRDLITGLQVKTQPGRPDWNKVFKEISSKQKGKVKVFFCGAPQLGKTIKLAFLRPRDCSDIHPGSLSGVYTIYPTDEHFNVYCDMDTAGPGWTVFQRRTDGTMDFYQGWYEFEIGFGNLETEFWLGNKYIHLLTSIGKKKLYIYLEDFEGNSTYAEYSDFSIGDATTNYTLNVDGYNGTAGDSLMIAGDRNQNGMMFSTKDRDNDRYPDYDCAQKYKGAWWHNMCHWANLNGAYLGGPHSSFADGIEWYTWKGYRYSLKSTKMMFKGHL</sequence>
<dbReference type="SUPFAM" id="SSF63380">
    <property type="entry name" value="Riboflavin synthase domain-like"/>
    <property type="match status" value="1"/>
</dbReference>
<keyword evidence="9 13" id="KW-0472">Membrane</keyword>
<dbReference type="SUPFAM" id="SSF47473">
    <property type="entry name" value="EF-hand"/>
    <property type="match status" value="1"/>
</dbReference>
<dbReference type="FunFam" id="3.90.215.10:FF:000001">
    <property type="entry name" value="Tenascin isoform 1"/>
    <property type="match status" value="1"/>
</dbReference>
<dbReference type="SMART" id="SM00054">
    <property type="entry name" value="EFh"/>
    <property type="match status" value="2"/>
</dbReference>
<proteinExistence type="predicted"/>
<feature type="transmembrane region" description="Helical" evidence="13">
    <location>
        <begin position="378"/>
        <end position="401"/>
    </location>
</feature>
<feature type="compositionally biased region" description="Polar residues" evidence="12">
    <location>
        <begin position="11"/>
        <end position="22"/>
    </location>
</feature>
<feature type="compositionally biased region" description="Low complexity" evidence="12">
    <location>
        <begin position="68"/>
        <end position="83"/>
    </location>
</feature>
<evidence type="ECO:0000256" key="13">
    <source>
        <dbReference type="SAM" id="Phobius"/>
    </source>
</evidence>
<keyword evidence="18" id="KW-1185">Reference proteome</keyword>
<dbReference type="PROSITE" id="PS51384">
    <property type="entry name" value="FAD_FR"/>
    <property type="match status" value="1"/>
</dbReference>
<dbReference type="Gene3D" id="2.40.30.10">
    <property type="entry name" value="Translation factors"/>
    <property type="match status" value="1"/>
</dbReference>
<dbReference type="InterPro" id="IPR039261">
    <property type="entry name" value="FNR_nucleotide-bd"/>
</dbReference>
<dbReference type="GO" id="GO:0043020">
    <property type="term" value="C:NADPH oxidase complex"/>
    <property type="evidence" value="ECO:0007669"/>
    <property type="project" value="TreeGrafter"/>
</dbReference>
<dbReference type="InterPro" id="IPR050369">
    <property type="entry name" value="RBOH/FRE"/>
</dbReference>
<dbReference type="PROSITE" id="PS51406">
    <property type="entry name" value="FIBRINOGEN_C_2"/>
    <property type="match status" value="1"/>
</dbReference>
<feature type="compositionally biased region" description="Basic and acidic residues" evidence="12">
    <location>
        <begin position="85"/>
        <end position="97"/>
    </location>
</feature>
<evidence type="ECO:0000256" key="9">
    <source>
        <dbReference type="ARBA" id="ARBA00023136"/>
    </source>
</evidence>
<dbReference type="PROSITE" id="PS00018">
    <property type="entry name" value="EF_HAND_1"/>
    <property type="match status" value="1"/>
</dbReference>
<dbReference type="Pfam" id="PF00147">
    <property type="entry name" value="Fibrinogen_C"/>
    <property type="match status" value="1"/>
</dbReference>
<dbReference type="InterPro" id="IPR011992">
    <property type="entry name" value="EF-hand-dom_pair"/>
</dbReference>
<dbReference type="InterPro" id="IPR013130">
    <property type="entry name" value="Fe3_Rdtase_TM_dom"/>
</dbReference>
<dbReference type="SFLD" id="SFLDG01169">
    <property type="entry name" value="NADPH_oxidase_subgroup_(NOX)"/>
    <property type="match status" value="1"/>
</dbReference>
<dbReference type="FunFam" id="2.40.30.10:FF:000056">
    <property type="entry name" value="NADPH oxidase 5"/>
    <property type="match status" value="1"/>
</dbReference>
<feature type="domain" description="FAD-binding FR-type" evidence="15">
    <location>
        <begin position="483"/>
        <end position="595"/>
    </location>
</feature>
<dbReference type="InterPro" id="IPR002181">
    <property type="entry name" value="Fibrinogen_a/b/g_C_dom"/>
</dbReference>
<evidence type="ECO:0000256" key="1">
    <source>
        <dbReference type="ARBA" id="ARBA00004141"/>
    </source>
</evidence>
<evidence type="ECO:0000256" key="11">
    <source>
        <dbReference type="ARBA" id="ARBA00049908"/>
    </source>
</evidence>
<dbReference type="Gene3D" id="3.90.215.10">
    <property type="entry name" value="Gamma Fibrinogen, chain A, domain 1"/>
    <property type="match status" value="1"/>
</dbReference>
<keyword evidence="5" id="KW-0106">Calcium</keyword>
<dbReference type="EC" id="1.6.3.-" evidence="17"/>
<gene>
    <name evidence="17" type="ORF">MEDL_59729</name>
</gene>
<dbReference type="PANTHER" id="PTHR11972">
    <property type="entry name" value="NADPH OXIDASE"/>
    <property type="match status" value="1"/>
</dbReference>
<protein>
    <submittedName>
        <fullName evidence="17">NOX5</fullName>
        <ecNumber evidence="17">1.6.3.-</ecNumber>
    </submittedName>
</protein>
<dbReference type="NCBIfam" id="NF040941">
    <property type="entry name" value="GGGWT_bact"/>
    <property type="match status" value="1"/>
</dbReference>
<evidence type="ECO:0000259" key="15">
    <source>
        <dbReference type="PROSITE" id="PS51384"/>
    </source>
</evidence>
<keyword evidence="10" id="KW-1015">Disulfide bond</keyword>
<dbReference type="InterPro" id="IPR000778">
    <property type="entry name" value="Cyt_b245_heavy_chain"/>
</dbReference>
<dbReference type="Proteomes" id="UP000683360">
    <property type="component" value="Unassembled WGS sequence"/>
</dbReference>
<keyword evidence="6" id="KW-0521">NADP</keyword>
<feature type="region of interest" description="Disordered" evidence="12">
    <location>
        <begin position="1"/>
        <end position="28"/>
    </location>
</feature>
<evidence type="ECO:0000259" key="16">
    <source>
        <dbReference type="PROSITE" id="PS51406"/>
    </source>
</evidence>
<feature type="transmembrane region" description="Helical" evidence="13">
    <location>
        <begin position="300"/>
        <end position="321"/>
    </location>
</feature>
<evidence type="ECO:0000313" key="18">
    <source>
        <dbReference type="Proteomes" id="UP000683360"/>
    </source>
</evidence>
<dbReference type="Pfam" id="PF13499">
    <property type="entry name" value="EF-hand_7"/>
    <property type="match status" value="1"/>
</dbReference>
<dbReference type="SUPFAM" id="SSF52343">
    <property type="entry name" value="Ferredoxin reductase-like, C-terminal NADP-linked domain"/>
    <property type="match status" value="1"/>
</dbReference>
<evidence type="ECO:0000256" key="7">
    <source>
        <dbReference type="ARBA" id="ARBA00022989"/>
    </source>
</evidence>
<dbReference type="InterPro" id="IPR013121">
    <property type="entry name" value="Fe_red_NAD-bd_6"/>
</dbReference>
<dbReference type="InterPro" id="IPR014716">
    <property type="entry name" value="Fibrinogen_a/b/g_C_1"/>
</dbReference>
<dbReference type="InterPro" id="IPR036056">
    <property type="entry name" value="Fibrinogen-like_C"/>
</dbReference>
<name>A0A8S3UZE2_MYTED</name>
<feature type="domain" description="Fibrinogen C-terminal" evidence="16">
    <location>
        <begin position="830"/>
        <end position="1050"/>
    </location>
</feature>
<dbReference type="Gene3D" id="4.10.530.10">
    <property type="entry name" value="Gamma-fibrinogen Carboxyl Terminal Fragment, domain 2"/>
    <property type="match status" value="1"/>
</dbReference>
<dbReference type="InterPro" id="IPR017927">
    <property type="entry name" value="FAD-bd_FR_type"/>
</dbReference>
<keyword evidence="3 13" id="KW-0812">Transmembrane</keyword>
<dbReference type="OrthoDB" id="167398at2759"/>
<dbReference type="CDD" id="cd00087">
    <property type="entry name" value="FReD"/>
    <property type="match status" value="1"/>
</dbReference>
<keyword evidence="7 13" id="KW-1133">Transmembrane helix</keyword>
<organism evidence="17 18">
    <name type="scientific">Mytilus edulis</name>
    <name type="common">Blue mussel</name>
    <dbReference type="NCBI Taxonomy" id="6550"/>
    <lineage>
        <taxon>Eukaryota</taxon>
        <taxon>Metazoa</taxon>
        <taxon>Spiralia</taxon>
        <taxon>Lophotrochozoa</taxon>
        <taxon>Mollusca</taxon>
        <taxon>Bivalvia</taxon>
        <taxon>Autobranchia</taxon>
        <taxon>Pteriomorphia</taxon>
        <taxon>Mytilida</taxon>
        <taxon>Mytiloidea</taxon>
        <taxon>Mytilidae</taxon>
        <taxon>Mytilinae</taxon>
        <taxon>Mytilus</taxon>
    </lineage>
</organism>
<dbReference type="Pfam" id="PF08030">
    <property type="entry name" value="NAD_binding_6"/>
    <property type="match status" value="1"/>
</dbReference>
<feature type="region of interest" description="Disordered" evidence="12">
    <location>
        <begin position="59"/>
        <end position="97"/>
    </location>
</feature>
<dbReference type="Pfam" id="PF08022">
    <property type="entry name" value="FAD_binding_8"/>
    <property type="match status" value="1"/>
</dbReference>
<comment type="subcellular location">
    <subcellularLocation>
        <location evidence="1">Membrane</location>
        <topology evidence="1">Multi-pass membrane protein</topology>
    </subcellularLocation>
</comment>
<dbReference type="GO" id="GO:0016175">
    <property type="term" value="F:superoxide-generating NAD(P)H oxidase activity"/>
    <property type="evidence" value="ECO:0007669"/>
    <property type="project" value="TreeGrafter"/>
</dbReference>
<feature type="domain" description="EF-hand" evidence="14">
    <location>
        <begin position="176"/>
        <end position="211"/>
    </location>
</feature>
<dbReference type="InterPro" id="IPR018247">
    <property type="entry name" value="EF_Hand_1_Ca_BS"/>
</dbReference>
<dbReference type="FunFam" id="3.40.50.80:FF:000012">
    <property type="entry name" value="NADPH oxidase, isoform B"/>
    <property type="match status" value="1"/>
</dbReference>
<evidence type="ECO:0000256" key="5">
    <source>
        <dbReference type="ARBA" id="ARBA00022837"/>
    </source>
</evidence>
<dbReference type="GO" id="GO:0042554">
    <property type="term" value="P:superoxide anion generation"/>
    <property type="evidence" value="ECO:0007669"/>
    <property type="project" value="TreeGrafter"/>
</dbReference>
<feature type="transmembrane region" description="Helical" evidence="13">
    <location>
        <begin position="327"/>
        <end position="349"/>
    </location>
</feature>
<feature type="transmembrane region" description="Helical" evidence="13">
    <location>
        <begin position="421"/>
        <end position="444"/>
    </location>
</feature>
<evidence type="ECO:0000256" key="4">
    <source>
        <dbReference type="ARBA" id="ARBA00022827"/>
    </source>
</evidence>
<keyword evidence="8 17" id="KW-0560">Oxidoreductase</keyword>
<evidence type="ECO:0000256" key="2">
    <source>
        <dbReference type="ARBA" id="ARBA00022630"/>
    </source>
</evidence>
<feature type="transmembrane region" description="Helical" evidence="13">
    <location>
        <begin position="456"/>
        <end position="475"/>
    </location>
</feature>
<dbReference type="InterPro" id="IPR017938">
    <property type="entry name" value="Riboflavin_synthase-like_b-brl"/>
</dbReference>
<keyword evidence="2" id="KW-0285">Flavoprotein</keyword>